<sequence>MSVRLPLFPLNTVLFPHMPAGLHIFEERYREMVRDCQEQGTSFGVVAIREGSEAGRSAFPFDVGTLAQIHELEKLDDGRFNLVVAGASRFRVENLSLNRSYLVGTIHYLEDTRGEEAAIPDLARRTSKAFLAYAAGLRNLADDTDEQAADQAAAIELPDDPELLSYLVAASLNVEVNRRQELLEEDSVSGRLRRCLQALRRESVFLDQMLARRDHHIVPVSLN</sequence>
<dbReference type="InterPro" id="IPR003111">
    <property type="entry name" value="Lon_prtase_N"/>
</dbReference>
<comment type="caution">
    <text evidence="2">The sequence shown here is derived from an EMBL/GenBank/DDBJ whole genome shotgun (WGS) entry which is preliminary data.</text>
</comment>
<evidence type="ECO:0000313" key="2">
    <source>
        <dbReference type="EMBL" id="MBJ7610276.1"/>
    </source>
</evidence>
<dbReference type="Proteomes" id="UP000614410">
    <property type="component" value="Unassembled WGS sequence"/>
</dbReference>
<evidence type="ECO:0000259" key="1">
    <source>
        <dbReference type="PROSITE" id="PS51787"/>
    </source>
</evidence>
<organism evidence="2 3">
    <name type="scientific">Candidatus Amunia macphersoniae</name>
    <dbReference type="NCBI Taxonomy" id="3127014"/>
    <lineage>
        <taxon>Bacteria</taxon>
        <taxon>Bacillati</taxon>
        <taxon>Candidatus Dormiibacterota</taxon>
        <taxon>Candidatus Dormibacteria</taxon>
        <taxon>Candidatus Aeolococcales</taxon>
        <taxon>Candidatus Aeolococcaceae</taxon>
        <taxon>Candidatus Amunia</taxon>
    </lineage>
</organism>
<dbReference type="InterPro" id="IPR015947">
    <property type="entry name" value="PUA-like_sf"/>
</dbReference>
<proteinExistence type="predicted"/>
<gene>
    <name evidence="2" type="ORF">JF887_12715</name>
</gene>
<dbReference type="InterPro" id="IPR046336">
    <property type="entry name" value="Lon_prtase_N_sf"/>
</dbReference>
<dbReference type="SMART" id="SM00464">
    <property type="entry name" value="LON"/>
    <property type="match status" value="1"/>
</dbReference>
<dbReference type="Gene3D" id="1.20.58.1480">
    <property type="match status" value="1"/>
</dbReference>
<evidence type="ECO:0000313" key="3">
    <source>
        <dbReference type="Proteomes" id="UP000614410"/>
    </source>
</evidence>
<name>A0A934KK13_9BACT</name>
<accession>A0A934KK13</accession>
<feature type="domain" description="Lon N-terminal" evidence="1">
    <location>
        <begin position="5"/>
        <end position="203"/>
    </location>
</feature>
<dbReference type="PANTHER" id="PTHR46732:SF8">
    <property type="entry name" value="ATP-DEPENDENT PROTEASE LA (LON) DOMAIN PROTEIN"/>
    <property type="match status" value="1"/>
</dbReference>
<dbReference type="Gene3D" id="2.30.130.40">
    <property type="entry name" value="LON domain-like"/>
    <property type="match status" value="1"/>
</dbReference>
<protein>
    <submittedName>
        <fullName evidence="2">LON peptidase substrate-binding domain-containing protein</fullName>
    </submittedName>
</protein>
<dbReference type="PANTHER" id="PTHR46732">
    <property type="entry name" value="ATP-DEPENDENT PROTEASE LA (LON) DOMAIN PROTEIN"/>
    <property type="match status" value="1"/>
</dbReference>
<dbReference type="AlphaFoldDB" id="A0A934KK13"/>
<dbReference type="Pfam" id="PF02190">
    <property type="entry name" value="LON_substr_bdg"/>
    <property type="match status" value="1"/>
</dbReference>
<dbReference type="PROSITE" id="PS51787">
    <property type="entry name" value="LON_N"/>
    <property type="match status" value="1"/>
</dbReference>
<dbReference type="EMBL" id="JAEKNN010000060">
    <property type="protein sequence ID" value="MBJ7610276.1"/>
    <property type="molecule type" value="Genomic_DNA"/>
</dbReference>
<reference evidence="2 3" key="1">
    <citation type="submission" date="2020-10" db="EMBL/GenBank/DDBJ databases">
        <title>Ca. Dormibacterota MAGs.</title>
        <authorList>
            <person name="Montgomery K."/>
        </authorList>
    </citation>
    <scope>NUCLEOTIDE SEQUENCE [LARGE SCALE GENOMIC DNA]</scope>
    <source>
        <strain evidence="2">Mitchell_Peninsula_5</strain>
    </source>
</reference>
<dbReference type="SUPFAM" id="SSF88697">
    <property type="entry name" value="PUA domain-like"/>
    <property type="match status" value="1"/>
</dbReference>